<name>A0A088RLN3_LEIPA</name>
<dbReference type="Gene3D" id="3.40.50.10190">
    <property type="entry name" value="BRCT domain"/>
    <property type="match status" value="1"/>
</dbReference>
<feature type="region of interest" description="Disordered" evidence="2">
    <location>
        <begin position="31"/>
        <end position="107"/>
    </location>
</feature>
<dbReference type="FunFam" id="3.40.50.10190:FF:000097">
    <property type="entry name" value="Kinetoplastid kinetochore protein 4"/>
    <property type="match status" value="1"/>
</dbReference>
<accession>A0A088RLN3</accession>
<dbReference type="GO" id="GO:1990166">
    <property type="term" value="P:protein localization to site of double-strand break"/>
    <property type="evidence" value="ECO:0007669"/>
    <property type="project" value="TreeGrafter"/>
</dbReference>
<dbReference type="RefSeq" id="XP_010696752.1">
    <property type="nucleotide sequence ID" value="XM_010698450.1"/>
</dbReference>
<gene>
    <name evidence="3" type="ORF">LPMP_100300</name>
</gene>
<dbReference type="AlphaFoldDB" id="A0A088RLN3"/>
<feature type="region of interest" description="Disordered" evidence="2">
    <location>
        <begin position="121"/>
        <end position="156"/>
    </location>
</feature>
<dbReference type="GeneID" id="22572766"/>
<feature type="compositionally biased region" description="Polar residues" evidence="2">
    <location>
        <begin position="471"/>
        <end position="500"/>
    </location>
</feature>
<feature type="coiled-coil region" evidence="1">
    <location>
        <begin position="181"/>
        <end position="254"/>
    </location>
</feature>
<dbReference type="VEuPathDB" id="TriTrypDB:LPMP_100300"/>
<evidence type="ECO:0000313" key="3">
    <source>
        <dbReference type="EMBL" id="AIN96099.1"/>
    </source>
</evidence>
<dbReference type="EMBL" id="CP009379">
    <property type="protein sequence ID" value="AIN96099.1"/>
    <property type="molecule type" value="Genomic_DNA"/>
</dbReference>
<dbReference type="OrthoDB" id="273147at2759"/>
<dbReference type="eggNOG" id="ENOG502S02P">
    <property type="taxonomic scope" value="Eukaryota"/>
</dbReference>
<dbReference type="GO" id="GO:0005634">
    <property type="term" value="C:nucleus"/>
    <property type="evidence" value="ECO:0007669"/>
    <property type="project" value="TreeGrafter"/>
</dbReference>
<dbReference type="SUPFAM" id="SSF52113">
    <property type="entry name" value="BRCT domain"/>
    <property type="match status" value="1"/>
</dbReference>
<feature type="compositionally biased region" description="Polar residues" evidence="2">
    <location>
        <begin position="575"/>
        <end position="590"/>
    </location>
</feature>
<dbReference type="GO" id="GO:2000781">
    <property type="term" value="P:positive regulation of double-strand break repair"/>
    <property type="evidence" value="ECO:0007669"/>
    <property type="project" value="InterPro"/>
</dbReference>
<sequence>MNADAQELVRQLTEKPEVLESMQHLISLLRANPQQCPGTSNDGSRSNVETTRPERGAQQWGRPPRSGCAANVDYGRHQTTNMRKLHSSDGAGRSANSPSASSLTQETHSFYSDDRVYARSTVNGHNGATGGAASPTPSFATTGLRGAPQGLTAASRRGLRHSPLLSTPHEHRSVTAPDEQLMATATKLTDAQRRIAELEKELQHTTQRVDQLSDVVQRQKDELQTAQDRHLLEMEELRHSYNAVIQRKDEVQGEALRQLLKSRQLMVSAAKYEAVVTAKKSQAQQLAKENNHGVDDGMGSIKVLAGMQTAYSDNECDTRPGLAQRQTSVNAQHSSVLGYRSSTAAKYSSALKRERQNDDEDVVTDVDLVVDAYEPGDARYGATTQKRPPAKRSTADSWRLQGSTDRAVQGRRGVAATNAETSPAYITTPTLCGKTSTALVETRTQPRSARKRRTPRTPSLTNADRLAGSVAGNSARLQQRLPGTTSLKIESPTPVASTAWTADRSLTSSHTPPPHPSGGMNAASEAVIKPHHLSQQQSQQPSSTKPPLTQRAAGRLPPAHHRAAAAPTAVPNTRSGTSSIASGGPTRSPSPVNPKRGSTLPRRFIFTGLKDHEPQRLASAIAAVGDDAAALASDLDEPPPSSTTHIVLRGTPRSVKALCGVVSGKWLVSPEYVYNSQQSGFWLDELEEGGLRIFPPPLKCQRFLLTVEHPSIRAKLAQVIEYGGGEVLPSGSGKHGASAGSTVAQDVIVITSGDDLLRYATQDRV</sequence>
<feature type="region of interest" description="Disordered" evidence="2">
    <location>
        <begin position="379"/>
        <end position="412"/>
    </location>
</feature>
<evidence type="ECO:0000313" key="4">
    <source>
        <dbReference type="Proteomes" id="UP000063063"/>
    </source>
</evidence>
<dbReference type="VEuPathDB" id="TriTrypDB:LPAL13_100008200"/>
<keyword evidence="1" id="KW-0175">Coiled coil</keyword>
<keyword evidence="4" id="KW-1185">Reference proteome</keyword>
<dbReference type="PANTHER" id="PTHR46677:SF1">
    <property type="entry name" value="SMC5-SMC6 COMPLEX LOCALIZATION FACTOR PROTEIN 1"/>
    <property type="match status" value="1"/>
</dbReference>
<evidence type="ECO:0008006" key="5">
    <source>
        <dbReference type="Google" id="ProtNLM"/>
    </source>
</evidence>
<reference evidence="3 4" key="1">
    <citation type="journal article" date="2015" name="Sci. Rep.">
        <title>The genome of Leishmania panamensis: insights into genomics of the L. (Viannia) subgenus.</title>
        <authorList>
            <person name="Llanes A."/>
            <person name="Restrepo C.M."/>
            <person name="Vecchio G.D."/>
            <person name="Anguizola F.J."/>
            <person name="Lleonart R."/>
        </authorList>
    </citation>
    <scope>NUCLEOTIDE SEQUENCE [LARGE SCALE GENOMIC DNA]</scope>
    <source>
        <strain evidence="3 4">MHOM/PA/94/PSC-1</strain>
    </source>
</reference>
<proteinExistence type="predicted"/>
<feature type="compositionally biased region" description="Polar residues" evidence="2">
    <location>
        <begin position="436"/>
        <end position="447"/>
    </location>
</feature>
<feature type="compositionally biased region" description="Polar residues" evidence="2">
    <location>
        <begin position="32"/>
        <end position="50"/>
    </location>
</feature>
<dbReference type="PANTHER" id="PTHR46677">
    <property type="entry name" value="SMC5-SMC6 COMPLEX LOCALIZATION FACTOR PROTEIN 1"/>
    <property type="match status" value="1"/>
</dbReference>
<dbReference type="KEGG" id="lpan:LPMP_100300"/>
<dbReference type="Proteomes" id="UP000063063">
    <property type="component" value="Chromosome 10"/>
</dbReference>
<evidence type="ECO:0000256" key="1">
    <source>
        <dbReference type="SAM" id="Coils"/>
    </source>
</evidence>
<dbReference type="InterPro" id="IPR036420">
    <property type="entry name" value="BRCT_dom_sf"/>
</dbReference>
<dbReference type="GO" id="GO:0006974">
    <property type="term" value="P:DNA damage response"/>
    <property type="evidence" value="ECO:0007669"/>
    <property type="project" value="TreeGrafter"/>
</dbReference>
<dbReference type="InterPro" id="IPR042479">
    <property type="entry name" value="Slf1"/>
</dbReference>
<protein>
    <recommendedName>
        <fullName evidence="5">BRCT domain-containing protein</fullName>
    </recommendedName>
</protein>
<feature type="compositionally biased region" description="Low complexity" evidence="2">
    <location>
        <begin position="564"/>
        <end position="574"/>
    </location>
</feature>
<feature type="compositionally biased region" description="Low complexity" evidence="2">
    <location>
        <begin position="533"/>
        <end position="557"/>
    </location>
</feature>
<evidence type="ECO:0000256" key="2">
    <source>
        <dbReference type="SAM" id="MobiDB-lite"/>
    </source>
</evidence>
<organism evidence="3 4">
    <name type="scientific">Leishmania panamensis</name>
    <dbReference type="NCBI Taxonomy" id="5679"/>
    <lineage>
        <taxon>Eukaryota</taxon>
        <taxon>Discoba</taxon>
        <taxon>Euglenozoa</taxon>
        <taxon>Kinetoplastea</taxon>
        <taxon>Metakinetoplastina</taxon>
        <taxon>Trypanosomatida</taxon>
        <taxon>Trypanosomatidae</taxon>
        <taxon>Leishmaniinae</taxon>
        <taxon>Leishmania</taxon>
        <taxon>Leishmania guyanensis species complex</taxon>
    </lineage>
</organism>
<dbReference type="GO" id="GO:0035861">
    <property type="term" value="C:site of double-strand break"/>
    <property type="evidence" value="ECO:0007669"/>
    <property type="project" value="TreeGrafter"/>
</dbReference>
<feature type="region of interest" description="Disordered" evidence="2">
    <location>
        <begin position="436"/>
        <end position="600"/>
    </location>
</feature>
<feature type="compositionally biased region" description="Polar residues" evidence="2">
    <location>
        <begin position="94"/>
        <end position="107"/>
    </location>
</feature>